<feature type="compositionally biased region" description="Basic and acidic residues" evidence="3">
    <location>
        <begin position="484"/>
        <end position="519"/>
    </location>
</feature>
<accession>A0A168DKL4</accession>
<feature type="compositionally biased region" description="Polar residues" evidence="3">
    <location>
        <begin position="525"/>
        <end position="537"/>
    </location>
</feature>
<dbReference type="PANTHER" id="PTHR48025">
    <property type="entry name" value="OS02G0815200 PROTEIN"/>
    <property type="match status" value="1"/>
</dbReference>
<feature type="region of interest" description="Disordered" evidence="3">
    <location>
        <begin position="238"/>
        <end position="652"/>
    </location>
</feature>
<dbReference type="SUPFAM" id="SSF54928">
    <property type="entry name" value="RNA-binding domain, RBD"/>
    <property type="match status" value="1"/>
</dbReference>
<keyword evidence="5" id="KW-0396">Initiation factor</keyword>
<dbReference type="AlphaFoldDB" id="A0A168DKL4"/>
<dbReference type="OrthoDB" id="48651at2759"/>
<dbReference type="Proteomes" id="UP000242877">
    <property type="component" value="Unassembled WGS sequence"/>
</dbReference>
<feature type="region of interest" description="Disordered" evidence="3">
    <location>
        <begin position="27"/>
        <end position="70"/>
    </location>
</feature>
<feature type="compositionally biased region" description="Basic residues" evidence="3">
    <location>
        <begin position="640"/>
        <end position="652"/>
    </location>
</feature>
<dbReference type="VEuPathDB" id="FungiDB:AAP_00106"/>
<dbReference type="GO" id="GO:0003743">
    <property type="term" value="F:translation initiation factor activity"/>
    <property type="evidence" value="ECO:0007669"/>
    <property type="project" value="UniProtKB-KW"/>
</dbReference>
<feature type="compositionally biased region" description="Basic and acidic residues" evidence="3">
    <location>
        <begin position="602"/>
        <end position="617"/>
    </location>
</feature>
<dbReference type="InterPro" id="IPR035979">
    <property type="entry name" value="RBD_domain_sf"/>
</dbReference>
<dbReference type="GO" id="GO:0003723">
    <property type="term" value="F:RNA binding"/>
    <property type="evidence" value="ECO:0007669"/>
    <property type="project" value="UniProtKB-UniRule"/>
</dbReference>
<evidence type="ECO:0000256" key="2">
    <source>
        <dbReference type="PROSITE-ProRule" id="PRU00176"/>
    </source>
</evidence>
<feature type="domain" description="RRM" evidence="4">
    <location>
        <begin position="73"/>
        <end position="149"/>
    </location>
</feature>
<feature type="compositionally biased region" description="Low complexity" evidence="3">
    <location>
        <begin position="391"/>
        <end position="406"/>
    </location>
</feature>
<gene>
    <name evidence="5" type="ORF">AAP_00106</name>
</gene>
<organism evidence="5 6">
    <name type="scientific">Ascosphaera apis ARSEF 7405</name>
    <dbReference type="NCBI Taxonomy" id="392613"/>
    <lineage>
        <taxon>Eukaryota</taxon>
        <taxon>Fungi</taxon>
        <taxon>Dikarya</taxon>
        <taxon>Ascomycota</taxon>
        <taxon>Pezizomycotina</taxon>
        <taxon>Eurotiomycetes</taxon>
        <taxon>Eurotiomycetidae</taxon>
        <taxon>Onygenales</taxon>
        <taxon>Ascosphaeraceae</taxon>
        <taxon>Ascosphaera</taxon>
    </lineage>
</organism>
<evidence type="ECO:0000313" key="6">
    <source>
        <dbReference type="Proteomes" id="UP000242877"/>
    </source>
</evidence>
<feature type="compositionally biased region" description="Low complexity" evidence="3">
    <location>
        <begin position="363"/>
        <end position="373"/>
    </location>
</feature>
<feature type="compositionally biased region" description="Basic and acidic residues" evidence="3">
    <location>
        <begin position="252"/>
        <end position="268"/>
    </location>
</feature>
<dbReference type="InterPro" id="IPR012677">
    <property type="entry name" value="Nucleotide-bd_a/b_plait_sf"/>
</dbReference>
<protein>
    <submittedName>
        <fullName evidence="5">Translation initiation factor 4B</fullName>
    </submittedName>
</protein>
<feature type="compositionally biased region" description="Basic and acidic residues" evidence="3">
    <location>
        <begin position="458"/>
        <end position="474"/>
    </location>
</feature>
<feature type="region of interest" description="Disordered" evidence="3">
    <location>
        <begin position="148"/>
        <end position="182"/>
    </location>
</feature>
<proteinExistence type="predicted"/>
<keyword evidence="5" id="KW-0648">Protein biosynthesis</keyword>
<feature type="compositionally biased region" description="Low complexity" evidence="3">
    <location>
        <begin position="152"/>
        <end position="173"/>
    </location>
</feature>
<evidence type="ECO:0000259" key="4">
    <source>
        <dbReference type="PROSITE" id="PS50102"/>
    </source>
</evidence>
<feature type="compositionally biased region" description="Basic and acidic residues" evidence="3">
    <location>
        <begin position="418"/>
        <end position="450"/>
    </location>
</feature>
<keyword evidence="1 2" id="KW-0694">RNA-binding</keyword>
<keyword evidence="6" id="KW-1185">Reference proteome</keyword>
<dbReference type="InterPro" id="IPR000504">
    <property type="entry name" value="RRM_dom"/>
</dbReference>
<dbReference type="Pfam" id="PF00076">
    <property type="entry name" value="RRM_1"/>
    <property type="match status" value="1"/>
</dbReference>
<dbReference type="SMART" id="SM00360">
    <property type="entry name" value="RRM"/>
    <property type="match status" value="1"/>
</dbReference>
<sequence length="652" mass="70011">MAPKQKVQKMALGDFLQDQEFGSWADEMDELPMPPSEPPRMYDGQRRAFGTSSFEDRGYPPRESLPLPTAPPYTAHIGNLSFESTSTDVEAFFADCGTTSVRVVDDRLTGSSKGFGYVEFQDLEGLKKALTLSGTSLQGRAIRVSVAEPRTSNPSYSSSSSSSRYPRYNSLSSGRFDTGNDHGDLGLIRGTYREPGSLSPRLLNHQQPCTLPIPISRSEFGLKLTTLPKFTAKDREPVREFDWTRKGPLPDAPRDNTRDSAPRRRYEPLDPAMGAGAGPSAREFSWERKGPLSPASPPAGGFREGGRPRNVDGPGFRRQSPGASAAMWGEARSRDTSRPAAPPPQPTAAEMDNKWRARMMPDAAPAAAEAAAPTTSVRPKLNLQKRTVPVSEAAAPASAASSDSKANPFGAAKPIDTAAREREIEEKRQAALQAKKEAEEKAKEEREKAKAAAAEAAAAKKEAEEAAAAKKEAEEAAAAAAAAAKEEAANKAEENATEGEKKEETATEEKPAEETKEEAAPAAASASTDATPETTSKPAEEAKPETTTTTTTTLNQQQPPKPAAAENWRTGPRAGGDSHRGGRGGRGGRGAHRGDRHHGGRRHEGENREPREPREPRAQAPPAQPVVDEDGWSTVGPAKKGNRRGRWGHQQQ</sequence>
<dbReference type="EMBL" id="AZGZ01000001">
    <property type="protein sequence ID" value="KZZ97845.1"/>
    <property type="molecule type" value="Genomic_DNA"/>
</dbReference>
<dbReference type="PROSITE" id="PS50102">
    <property type="entry name" value="RRM"/>
    <property type="match status" value="1"/>
</dbReference>
<evidence type="ECO:0000313" key="5">
    <source>
        <dbReference type="EMBL" id="KZZ97845.1"/>
    </source>
</evidence>
<name>A0A168DKL4_9EURO</name>
<evidence type="ECO:0000256" key="1">
    <source>
        <dbReference type="ARBA" id="ARBA00022884"/>
    </source>
</evidence>
<reference evidence="5 6" key="1">
    <citation type="journal article" date="2016" name="Genome Biol. Evol.">
        <title>Divergent and convergent evolution of fungal pathogenicity.</title>
        <authorList>
            <person name="Shang Y."/>
            <person name="Xiao G."/>
            <person name="Zheng P."/>
            <person name="Cen K."/>
            <person name="Zhan S."/>
            <person name="Wang C."/>
        </authorList>
    </citation>
    <scope>NUCLEOTIDE SEQUENCE [LARGE SCALE GENOMIC DNA]</scope>
    <source>
        <strain evidence="5 6">ARSEF 7405</strain>
    </source>
</reference>
<dbReference type="PANTHER" id="PTHR48025:SF1">
    <property type="entry name" value="RRM DOMAIN-CONTAINING PROTEIN"/>
    <property type="match status" value="1"/>
</dbReference>
<comment type="caution">
    <text evidence="5">The sequence shown here is derived from an EMBL/GenBank/DDBJ whole genome shotgun (WGS) entry which is preliminary data.</text>
</comment>
<dbReference type="InterPro" id="IPR050502">
    <property type="entry name" value="Euk_RNA-bind_prot"/>
</dbReference>
<dbReference type="Gene3D" id="3.30.70.330">
    <property type="match status" value="1"/>
</dbReference>
<evidence type="ECO:0000256" key="3">
    <source>
        <dbReference type="SAM" id="MobiDB-lite"/>
    </source>
</evidence>
<feature type="compositionally biased region" description="Basic residues" evidence="3">
    <location>
        <begin position="589"/>
        <end position="601"/>
    </location>
</feature>